<evidence type="ECO:0000313" key="2">
    <source>
        <dbReference type="EMBL" id="PZQ46121.1"/>
    </source>
</evidence>
<gene>
    <name evidence="2" type="ORF">DI551_05800</name>
</gene>
<dbReference type="Gene3D" id="3.40.50.150">
    <property type="entry name" value="Vaccinia Virus protein VP39"/>
    <property type="match status" value="1"/>
</dbReference>
<sequence length="245" mass="27311">MIPSAYQLRDFYKTLGGRIVRRLIREKIVALWPELKGLHILGGGYAVPYLASFTAEAERTICVMFREEGVHHWPDDAPNLTCLADETDLPFETNSVDRILLIHSLEFTGLSSPVMKEFWRILKSNGRILVVVPNRIGLWARADLTPFGRGTPYSSGQVQDFLKENLFVPEKTLGALYIPPFKSQTLLRSAGMWERVGEKLFPAMGGLIFVEASKQIYAGVGRVRGQGSRVPAEATIPVSPEPEAI</sequence>
<reference evidence="2 3" key="1">
    <citation type="submission" date="2017-08" db="EMBL/GenBank/DDBJ databases">
        <title>Infants hospitalized years apart are colonized by the same room-sourced microbial strains.</title>
        <authorList>
            <person name="Brooks B."/>
            <person name="Olm M.R."/>
            <person name="Firek B.A."/>
            <person name="Baker R."/>
            <person name="Thomas B.C."/>
            <person name="Morowitz M.J."/>
            <person name="Banfield J.F."/>
        </authorList>
    </citation>
    <scope>NUCLEOTIDE SEQUENCE [LARGE SCALE GENOMIC DNA]</scope>
    <source>
        <strain evidence="2">S2_005_002_R2_29</strain>
    </source>
</reference>
<organism evidence="2 3">
    <name type="scientific">Micavibrio aeruginosavorus</name>
    <dbReference type="NCBI Taxonomy" id="349221"/>
    <lineage>
        <taxon>Bacteria</taxon>
        <taxon>Pseudomonadati</taxon>
        <taxon>Bdellovibrionota</taxon>
        <taxon>Bdellovibrionia</taxon>
        <taxon>Bdellovibrionales</taxon>
        <taxon>Pseudobdellovibrionaceae</taxon>
        <taxon>Micavibrio</taxon>
    </lineage>
</organism>
<keyword evidence="2" id="KW-0489">Methyltransferase</keyword>
<evidence type="ECO:0000259" key="1">
    <source>
        <dbReference type="Pfam" id="PF08241"/>
    </source>
</evidence>
<dbReference type="GO" id="GO:0008757">
    <property type="term" value="F:S-adenosylmethionine-dependent methyltransferase activity"/>
    <property type="evidence" value="ECO:0007669"/>
    <property type="project" value="InterPro"/>
</dbReference>
<dbReference type="GO" id="GO:0032259">
    <property type="term" value="P:methylation"/>
    <property type="evidence" value="ECO:0007669"/>
    <property type="project" value="UniProtKB-KW"/>
</dbReference>
<name>A0A2W5MXU9_9BACT</name>
<proteinExistence type="predicted"/>
<evidence type="ECO:0000313" key="3">
    <source>
        <dbReference type="Proteomes" id="UP000249417"/>
    </source>
</evidence>
<dbReference type="InterPro" id="IPR013216">
    <property type="entry name" value="Methyltransf_11"/>
</dbReference>
<keyword evidence="2" id="KW-0808">Transferase</keyword>
<protein>
    <submittedName>
        <fullName evidence="2">Methyltransferase type 11</fullName>
    </submittedName>
</protein>
<dbReference type="AlphaFoldDB" id="A0A2W5MXU9"/>
<feature type="domain" description="Methyltransferase type 11" evidence="1">
    <location>
        <begin position="42"/>
        <end position="129"/>
    </location>
</feature>
<comment type="caution">
    <text evidence="2">The sequence shown here is derived from an EMBL/GenBank/DDBJ whole genome shotgun (WGS) entry which is preliminary data.</text>
</comment>
<dbReference type="Pfam" id="PF08241">
    <property type="entry name" value="Methyltransf_11"/>
    <property type="match status" value="1"/>
</dbReference>
<dbReference type="EMBL" id="QFQB01000032">
    <property type="protein sequence ID" value="PZQ46121.1"/>
    <property type="molecule type" value="Genomic_DNA"/>
</dbReference>
<accession>A0A2W5MXU9</accession>
<dbReference type="SUPFAM" id="SSF53335">
    <property type="entry name" value="S-adenosyl-L-methionine-dependent methyltransferases"/>
    <property type="match status" value="1"/>
</dbReference>
<dbReference type="Proteomes" id="UP000249417">
    <property type="component" value="Unassembled WGS sequence"/>
</dbReference>
<dbReference type="InterPro" id="IPR029063">
    <property type="entry name" value="SAM-dependent_MTases_sf"/>
</dbReference>